<dbReference type="EMBL" id="GBRH01188763">
    <property type="protein sequence ID" value="JAE09133.1"/>
    <property type="molecule type" value="Transcribed_RNA"/>
</dbReference>
<reference evidence="1" key="2">
    <citation type="journal article" date="2015" name="Data Brief">
        <title>Shoot transcriptome of the giant reed, Arundo donax.</title>
        <authorList>
            <person name="Barrero R.A."/>
            <person name="Guerrero F.D."/>
            <person name="Moolhuijzen P."/>
            <person name="Goolsby J.A."/>
            <person name="Tidwell J."/>
            <person name="Bellgard S.E."/>
            <person name="Bellgard M.I."/>
        </authorList>
    </citation>
    <scope>NUCLEOTIDE SEQUENCE</scope>
    <source>
        <tissue evidence="1">Shoot tissue taken approximately 20 cm above the soil surface</tissue>
    </source>
</reference>
<accession>A0A0A9FLJ2</accession>
<name>A0A0A9FLJ2_ARUDO</name>
<dbReference type="AlphaFoldDB" id="A0A0A9FLJ2"/>
<evidence type="ECO:0000313" key="1">
    <source>
        <dbReference type="EMBL" id="JAE09133.1"/>
    </source>
</evidence>
<organism evidence="1">
    <name type="scientific">Arundo donax</name>
    <name type="common">Giant reed</name>
    <name type="synonym">Donax arundinaceus</name>
    <dbReference type="NCBI Taxonomy" id="35708"/>
    <lineage>
        <taxon>Eukaryota</taxon>
        <taxon>Viridiplantae</taxon>
        <taxon>Streptophyta</taxon>
        <taxon>Embryophyta</taxon>
        <taxon>Tracheophyta</taxon>
        <taxon>Spermatophyta</taxon>
        <taxon>Magnoliopsida</taxon>
        <taxon>Liliopsida</taxon>
        <taxon>Poales</taxon>
        <taxon>Poaceae</taxon>
        <taxon>PACMAD clade</taxon>
        <taxon>Arundinoideae</taxon>
        <taxon>Arundineae</taxon>
        <taxon>Arundo</taxon>
    </lineage>
</organism>
<reference evidence="1" key="1">
    <citation type="submission" date="2014-09" db="EMBL/GenBank/DDBJ databases">
        <authorList>
            <person name="Magalhaes I.L.F."/>
            <person name="Oliveira U."/>
            <person name="Santos F.R."/>
            <person name="Vidigal T.H.D.A."/>
            <person name="Brescovit A.D."/>
            <person name="Santos A.J."/>
        </authorList>
    </citation>
    <scope>NUCLEOTIDE SEQUENCE</scope>
    <source>
        <tissue evidence="1">Shoot tissue taken approximately 20 cm above the soil surface</tissue>
    </source>
</reference>
<proteinExistence type="predicted"/>
<sequence>MFSTFLQSNCWNIVVVAHSWQSDSVCLNP</sequence>
<protein>
    <submittedName>
        <fullName evidence="1">Uncharacterized protein</fullName>
    </submittedName>
</protein>